<accession>A0A6J4R4A0</accession>
<dbReference type="AlphaFoldDB" id="A0A6J4R4A0"/>
<proteinExistence type="predicted"/>
<gene>
    <name evidence="1" type="ORF">AVDCRST_MAG28-3275</name>
</gene>
<dbReference type="EMBL" id="CADCVE010000080">
    <property type="protein sequence ID" value="CAA9460982.1"/>
    <property type="molecule type" value="Genomic_DNA"/>
</dbReference>
<organism evidence="1">
    <name type="scientific">uncultured Rubrobacteraceae bacterium</name>
    <dbReference type="NCBI Taxonomy" id="349277"/>
    <lineage>
        <taxon>Bacteria</taxon>
        <taxon>Bacillati</taxon>
        <taxon>Actinomycetota</taxon>
        <taxon>Rubrobacteria</taxon>
        <taxon>Rubrobacterales</taxon>
        <taxon>Rubrobacteraceae</taxon>
        <taxon>environmental samples</taxon>
    </lineage>
</organism>
<sequence length="61" mass="6518">MPFFDNTGDPAVPLSNAQHLIGIFLEEFDRRGGEALPVSGGYYEAVKLAYLAATAPLHGVL</sequence>
<name>A0A6J4R4A0_9ACTN</name>
<evidence type="ECO:0000313" key="1">
    <source>
        <dbReference type="EMBL" id="CAA9460982.1"/>
    </source>
</evidence>
<protein>
    <submittedName>
        <fullName evidence="1">Uncharacterized protein</fullName>
    </submittedName>
</protein>
<reference evidence="1" key="1">
    <citation type="submission" date="2020-02" db="EMBL/GenBank/DDBJ databases">
        <authorList>
            <person name="Meier V. D."/>
        </authorList>
    </citation>
    <scope>NUCLEOTIDE SEQUENCE</scope>
    <source>
        <strain evidence="1">AVDCRST_MAG28</strain>
    </source>
</reference>